<protein>
    <submittedName>
        <fullName evidence="4">CBS domain-containing protein</fullName>
    </submittedName>
</protein>
<dbReference type="SMART" id="SM00116">
    <property type="entry name" value="CBS"/>
    <property type="match status" value="2"/>
</dbReference>
<dbReference type="SUPFAM" id="SSF54631">
    <property type="entry name" value="CBS-domain pair"/>
    <property type="match status" value="1"/>
</dbReference>
<dbReference type="InterPro" id="IPR000644">
    <property type="entry name" value="CBS_dom"/>
</dbReference>
<dbReference type="PROSITE" id="PS51371">
    <property type="entry name" value="CBS"/>
    <property type="match status" value="2"/>
</dbReference>
<evidence type="ECO:0000256" key="1">
    <source>
        <dbReference type="ARBA" id="ARBA00022737"/>
    </source>
</evidence>
<gene>
    <name evidence="4" type="ORF">SAMN02745244_01092</name>
</gene>
<keyword evidence="2" id="KW-0129">CBS domain</keyword>
<organism evidence="4 5">
    <name type="scientific">Tessaracoccus bendigoensis DSM 12906</name>
    <dbReference type="NCBI Taxonomy" id="1123357"/>
    <lineage>
        <taxon>Bacteria</taxon>
        <taxon>Bacillati</taxon>
        <taxon>Actinomycetota</taxon>
        <taxon>Actinomycetes</taxon>
        <taxon>Propionibacteriales</taxon>
        <taxon>Propionibacteriaceae</taxon>
        <taxon>Tessaracoccus</taxon>
    </lineage>
</organism>
<sequence>MPVTVAECEISEAVVIRANQSVRAAAKLMESHNTDLVVVVDKDAIAGVVTATDLVWRVYAVGGTGNDEISGVCDGDVVVASTQDRVSDVVDKVQETGARRVLVHDDGDLIGTLAREDLFERTGRPVKAVSPHVVGSRFAQRSRETVAVG</sequence>
<feature type="domain" description="CBS" evidence="3">
    <location>
        <begin position="73"/>
        <end position="129"/>
    </location>
</feature>
<dbReference type="InterPro" id="IPR051462">
    <property type="entry name" value="CBS_domain-containing"/>
</dbReference>
<dbReference type="PANTHER" id="PTHR48108">
    <property type="entry name" value="CBS DOMAIN-CONTAINING PROTEIN CBSX2, CHLOROPLASTIC"/>
    <property type="match status" value="1"/>
</dbReference>
<evidence type="ECO:0000259" key="3">
    <source>
        <dbReference type="PROSITE" id="PS51371"/>
    </source>
</evidence>
<dbReference type="InterPro" id="IPR046342">
    <property type="entry name" value="CBS_dom_sf"/>
</dbReference>
<dbReference type="Pfam" id="PF00571">
    <property type="entry name" value="CBS"/>
    <property type="match status" value="2"/>
</dbReference>
<evidence type="ECO:0000256" key="2">
    <source>
        <dbReference type="PROSITE-ProRule" id="PRU00703"/>
    </source>
</evidence>
<evidence type="ECO:0000313" key="4">
    <source>
        <dbReference type="EMBL" id="SHI79949.1"/>
    </source>
</evidence>
<dbReference type="PANTHER" id="PTHR48108:SF26">
    <property type="entry name" value="CBS DOMAIN-CONTAINING PROTEIN DDB_G0289609"/>
    <property type="match status" value="1"/>
</dbReference>
<keyword evidence="1" id="KW-0677">Repeat</keyword>
<dbReference type="RefSeq" id="WP_175558252.1">
    <property type="nucleotide sequence ID" value="NZ_FQZG01000015.1"/>
</dbReference>
<keyword evidence="5" id="KW-1185">Reference proteome</keyword>
<dbReference type="EMBL" id="FQZG01000015">
    <property type="protein sequence ID" value="SHI79949.1"/>
    <property type="molecule type" value="Genomic_DNA"/>
</dbReference>
<name>A0A1M6E3I3_9ACTN</name>
<dbReference type="Proteomes" id="UP000184512">
    <property type="component" value="Unassembled WGS sequence"/>
</dbReference>
<dbReference type="CDD" id="cd02205">
    <property type="entry name" value="CBS_pair_SF"/>
    <property type="match status" value="1"/>
</dbReference>
<accession>A0A1M6E3I3</accession>
<reference evidence="4 5" key="1">
    <citation type="submission" date="2016-11" db="EMBL/GenBank/DDBJ databases">
        <authorList>
            <person name="Jaros S."/>
            <person name="Januszkiewicz K."/>
            <person name="Wedrychowicz H."/>
        </authorList>
    </citation>
    <scope>NUCLEOTIDE SEQUENCE [LARGE SCALE GENOMIC DNA]</scope>
    <source>
        <strain evidence="4 5">DSM 12906</strain>
    </source>
</reference>
<feature type="domain" description="CBS" evidence="3">
    <location>
        <begin position="9"/>
        <end position="68"/>
    </location>
</feature>
<dbReference type="Gene3D" id="3.10.580.10">
    <property type="entry name" value="CBS-domain"/>
    <property type="match status" value="1"/>
</dbReference>
<dbReference type="STRING" id="1123357.SAMN02745244_01092"/>
<proteinExistence type="predicted"/>
<dbReference type="AlphaFoldDB" id="A0A1M6E3I3"/>
<evidence type="ECO:0000313" key="5">
    <source>
        <dbReference type="Proteomes" id="UP000184512"/>
    </source>
</evidence>